<keyword evidence="3" id="KW-1185">Reference proteome</keyword>
<dbReference type="EMBL" id="CP111018">
    <property type="protein sequence ID" value="WAR10960.1"/>
    <property type="molecule type" value="Genomic_DNA"/>
</dbReference>
<dbReference type="Pfam" id="PF15163">
    <property type="entry name" value="Meiosis_expr"/>
    <property type="match status" value="1"/>
</dbReference>
<name>A0ABY7ENZ8_MYAAR</name>
<gene>
    <name evidence="2" type="ORF">MAR_036036</name>
</gene>
<dbReference type="Proteomes" id="UP001164746">
    <property type="component" value="Chromosome 7"/>
</dbReference>
<dbReference type="PANTHER" id="PTHR17008:SF1">
    <property type="entry name" value="MEIOSIS EXPRESSED GENE 1 PROTEIN HOMOLOG"/>
    <property type="match status" value="1"/>
</dbReference>
<accession>A0ABY7ENZ8</accession>
<organism evidence="2 3">
    <name type="scientific">Mya arenaria</name>
    <name type="common">Soft-shell clam</name>
    <dbReference type="NCBI Taxonomy" id="6604"/>
    <lineage>
        <taxon>Eukaryota</taxon>
        <taxon>Metazoa</taxon>
        <taxon>Spiralia</taxon>
        <taxon>Lophotrochozoa</taxon>
        <taxon>Mollusca</taxon>
        <taxon>Bivalvia</taxon>
        <taxon>Autobranchia</taxon>
        <taxon>Heteroconchia</taxon>
        <taxon>Euheterodonta</taxon>
        <taxon>Imparidentia</taxon>
        <taxon>Neoheterodontei</taxon>
        <taxon>Myida</taxon>
        <taxon>Myoidea</taxon>
        <taxon>Myidae</taxon>
        <taxon>Mya</taxon>
    </lineage>
</organism>
<protein>
    <submittedName>
        <fullName evidence="2">MEIG1-like protein</fullName>
    </submittedName>
</protein>
<sequence>MAATQPTAMTRAKEWSPEAEEAWRFQLAGYRDEHDYKNIKKDERELLDKDIPKCKLYAY</sequence>
<reference evidence="2" key="1">
    <citation type="submission" date="2022-11" db="EMBL/GenBank/DDBJ databases">
        <title>Centuries of genome instability and evolution in soft-shell clam transmissible cancer (bioRxiv).</title>
        <authorList>
            <person name="Hart S.F.M."/>
            <person name="Yonemitsu M.A."/>
            <person name="Giersch R.M."/>
            <person name="Beal B.F."/>
            <person name="Arriagada G."/>
            <person name="Davis B.W."/>
            <person name="Ostrander E.A."/>
            <person name="Goff S.P."/>
            <person name="Metzger M.J."/>
        </authorList>
    </citation>
    <scope>NUCLEOTIDE SEQUENCE</scope>
    <source>
        <strain evidence="2">MELC-2E11</strain>
        <tissue evidence="2">Siphon/mantle</tissue>
    </source>
</reference>
<dbReference type="InterPro" id="IPR020186">
    <property type="entry name" value="Meiosis-expressed_gene_1"/>
</dbReference>
<evidence type="ECO:0000256" key="1">
    <source>
        <dbReference type="ARBA" id="ARBA00008514"/>
    </source>
</evidence>
<dbReference type="PANTHER" id="PTHR17008">
    <property type="entry name" value="MEIOSIS-EXPRESSED GENE 1 PROTEIN"/>
    <property type="match status" value="1"/>
</dbReference>
<evidence type="ECO:0000313" key="3">
    <source>
        <dbReference type="Proteomes" id="UP001164746"/>
    </source>
</evidence>
<proteinExistence type="inferred from homology"/>
<evidence type="ECO:0000313" key="2">
    <source>
        <dbReference type="EMBL" id="WAR10960.1"/>
    </source>
</evidence>
<comment type="similarity">
    <text evidence="1">Belongs to the MEIG1 family.</text>
</comment>